<dbReference type="OMA" id="KLQYDFP"/>
<sequence length="724" mass="75613">MVVAFAQALREAEAARAVAASTKSPTTMAADAYENLCFDFPLVDKDALDALGLVIKSNLAVTGRISFPITPRFVAGLSHLARPAAPSQLGEDANTPGNDSQGQAKGPVSDQSIALATILSCVLVVSPSHALATALTDDGGALRALLGTYRSAGPTAGVPQELASETLTQSNEAAIDEGHDQPDPLPEDDDSDWEPLEEGLSGAKPPYPDPLLPPPDDGRALTWQELIGRLADLASHTRYEALICSAVWADPTLRLVPSILDLLAGLQACGRHHAVDVTAATRPYLALLVDRLAADSANGGSDSIATVVPRVLTTLTSSQPGDPSLAPAFLSSLVARLAARPTAHPLLWPAVQEALPMLAAHAQTVLGTKTERGHDWLAEVEAVMIVLTFYVEAAPGNADIGPPLLQSGLLRDSLALFAAAAAAPPAEQLRRFLLFACAASPVVARFAAAVPTFLATTTSEAFLDARGPASLHAAIWPLVLPRAATSLAGAEDRAAALVREPAQAWTGGEDPDAIMLAGALGRLHRFLSLLQSVVRAAPANRAVWTKGGPLEHALKECAASLRSAKTSTAQSSPPQSAALREFSDEATSPDEGTIEAVGSAQLTALRESVKEAPSSNEPDDRRTDATVIESTIESRIQEAALGIGGERHAEEGKPAQIEEVTPDLDGEVRTKGGSRHVRSADRQAPEVDRSTAEDKVQELLPTVLKQLKEISDHSRGAGAVGKND</sequence>
<feature type="compositionally biased region" description="Pro residues" evidence="1">
    <location>
        <begin position="205"/>
        <end position="215"/>
    </location>
</feature>
<feature type="region of interest" description="Disordered" evidence="1">
    <location>
        <begin position="661"/>
        <end position="695"/>
    </location>
</feature>
<gene>
    <name evidence="2" type="ORF">KFL_002980110</name>
</gene>
<organism evidence="2 3">
    <name type="scientific">Klebsormidium nitens</name>
    <name type="common">Green alga</name>
    <name type="synonym">Ulothrix nitens</name>
    <dbReference type="NCBI Taxonomy" id="105231"/>
    <lineage>
        <taxon>Eukaryota</taxon>
        <taxon>Viridiplantae</taxon>
        <taxon>Streptophyta</taxon>
        <taxon>Klebsormidiophyceae</taxon>
        <taxon>Klebsormidiales</taxon>
        <taxon>Klebsormidiaceae</taxon>
        <taxon>Klebsormidium</taxon>
    </lineage>
</organism>
<protein>
    <submittedName>
        <fullName evidence="2">Uncharacterized protein</fullName>
    </submittedName>
</protein>
<feature type="compositionally biased region" description="Low complexity" evidence="1">
    <location>
        <begin position="566"/>
        <end position="578"/>
    </location>
</feature>
<dbReference type="AlphaFoldDB" id="A0A1Y1IEP7"/>
<dbReference type="EMBL" id="DF237247">
    <property type="protein sequence ID" value="GAQ86588.1"/>
    <property type="molecule type" value="Genomic_DNA"/>
</dbReference>
<reference evidence="2 3" key="1">
    <citation type="journal article" date="2014" name="Nat. Commun.">
        <title>Klebsormidium flaccidum genome reveals primary factors for plant terrestrial adaptation.</title>
        <authorList>
            <person name="Hori K."/>
            <person name="Maruyama F."/>
            <person name="Fujisawa T."/>
            <person name="Togashi T."/>
            <person name="Yamamoto N."/>
            <person name="Seo M."/>
            <person name="Sato S."/>
            <person name="Yamada T."/>
            <person name="Mori H."/>
            <person name="Tajima N."/>
            <person name="Moriyama T."/>
            <person name="Ikeuchi M."/>
            <person name="Watanabe M."/>
            <person name="Wada H."/>
            <person name="Kobayashi K."/>
            <person name="Saito M."/>
            <person name="Masuda T."/>
            <person name="Sasaki-Sekimoto Y."/>
            <person name="Mashiguchi K."/>
            <person name="Awai K."/>
            <person name="Shimojima M."/>
            <person name="Masuda S."/>
            <person name="Iwai M."/>
            <person name="Nobusawa T."/>
            <person name="Narise T."/>
            <person name="Kondo S."/>
            <person name="Saito H."/>
            <person name="Sato R."/>
            <person name="Murakawa M."/>
            <person name="Ihara Y."/>
            <person name="Oshima-Yamada Y."/>
            <person name="Ohtaka K."/>
            <person name="Satoh M."/>
            <person name="Sonobe K."/>
            <person name="Ishii M."/>
            <person name="Ohtani R."/>
            <person name="Kanamori-Sato M."/>
            <person name="Honoki R."/>
            <person name="Miyazaki D."/>
            <person name="Mochizuki H."/>
            <person name="Umetsu J."/>
            <person name="Higashi K."/>
            <person name="Shibata D."/>
            <person name="Kamiya Y."/>
            <person name="Sato N."/>
            <person name="Nakamura Y."/>
            <person name="Tabata S."/>
            <person name="Ida S."/>
            <person name="Kurokawa K."/>
            <person name="Ohta H."/>
        </authorList>
    </citation>
    <scope>NUCLEOTIDE SEQUENCE [LARGE SCALE GENOMIC DNA]</scope>
    <source>
        <strain evidence="2 3">NIES-2285</strain>
    </source>
</reference>
<evidence type="ECO:0000313" key="3">
    <source>
        <dbReference type="Proteomes" id="UP000054558"/>
    </source>
</evidence>
<feature type="region of interest" description="Disordered" evidence="1">
    <location>
        <begin position="175"/>
        <end position="218"/>
    </location>
</feature>
<evidence type="ECO:0000256" key="1">
    <source>
        <dbReference type="SAM" id="MobiDB-lite"/>
    </source>
</evidence>
<dbReference type="Proteomes" id="UP000054558">
    <property type="component" value="Unassembled WGS sequence"/>
</dbReference>
<evidence type="ECO:0000313" key="2">
    <source>
        <dbReference type="EMBL" id="GAQ86588.1"/>
    </source>
</evidence>
<feature type="region of interest" description="Disordered" evidence="1">
    <location>
        <begin position="564"/>
        <end position="593"/>
    </location>
</feature>
<feature type="compositionally biased region" description="Basic and acidic residues" evidence="1">
    <location>
        <begin position="678"/>
        <end position="695"/>
    </location>
</feature>
<feature type="region of interest" description="Disordered" evidence="1">
    <location>
        <begin position="86"/>
        <end position="108"/>
    </location>
</feature>
<feature type="compositionally biased region" description="Polar residues" evidence="1">
    <location>
        <begin position="95"/>
        <end position="108"/>
    </location>
</feature>
<name>A0A1Y1IEP7_KLENI</name>
<dbReference type="OrthoDB" id="1917897at2759"/>
<accession>A0A1Y1IEP7</accession>
<proteinExistence type="predicted"/>
<feature type="compositionally biased region" description="Acidic residues" evidence="1">
    <location>
        <begin position="185"/>
        <end position="197"/>
    </location>
</feature>
<keyword evidence="3" id="KW-1185">Reference proteome</keyword>